<protein>
    <submittedName>
        <fullName evidence="2">Uncharacterized protein</fullName>
    </submittedName>
</protein>
<evidence type="ECO:0000256" key="1">
    <source>
        <dbReference type="SAM" id="MobiDB-lite"/>
    </source>
</evidence>
<keyword evidence="3" id="KW-1185">Reference proteome</keyword>
<feature type="region of interest" description="Disordered" evidence="1">
    <location>
        <begin position="62"/>
        <end position="103"/>
    </location>
</feature>
<dbReference type="RefSeq" id="YP_010655584.1">
    <property type="nucleotide sequence ID" value="NC_070829.1"/>
</dbReference>
<gene>
    <name evidence="2" type="primary">93</name>
    <name evidence="2" type="ORF">SEA_ZUKO_93</name>
</gene>
<sequence>MARTMCNSCQTRPVASNNMAQLCEACYEYAGWENQHEDDNHEGGENLTDECLVCHGQDPAEVAPKKGHSNGIKKSHTSHAACQHESTKAARAKCRKERAQKGE</sequence>
<accession>A0A5J6D7E0</accession>
<dbReference type="KEGG" id="vg:77931447"/>
<dbReference type="EMBL" id="MN204493">
    <property type="protein sequence ID" value="QEQ93671.1"/>
    <property type="molecule type" value="Genomic_DNA"/>
</dbReference>
<feature type="compositionally biased region" description="Basic residues" evidence="1">
    <location>
        <begin position="65"/>
        <end position="77"/>
    </location>
</feature>
<organism evidence="2 3">
    <name type="scientific">Streptomyces phage Zuko</name>
    <dbReference type="NCBI Taxonomy" id="2601695"/>
    <lineage>
        <taxon>Viruses</taxon>
        <taxon>Duplodnaviria</taxon>
        <taxon>Heunggongvirae</taxon>
        <taxon>Uroviricota</taxon>
        <taxon>Caudoviricetes</taxon>
        <taxon>Zukovirus</taxon>
        <taxon>Zukovirus zuko</taxon>
    </lineage>
</organism>
<proteinExistence type="predicted"/>
<reference evidence="2 3" key="1">
    <citation type="submission" date="2019-07" db="EMBL/GenBank/DDBJ databases">
        <authorList>
            <person name="Mandava P."/>
            <person name="Ferry J.C."/>
            <person name="Fallon S.M."/>
            <person name="Hajdenberg M."/>
            <person name="Sharma E."/>
            <person name="Shaffer C.D."/>
            <person name="Weston-Hafer K.A."/>
            <person name="Garlena R.A."/>
            <person name="Russell D.A."/>
            <person name="Pope W.H."/>
            <person name="Jacobs-Sera D."/>
            <person name="Hatfull G.F."/>
        </authorList>
    </citation>
    <scope>NUCLEOTIDE SEQUENCE [LARGE SCALE GENOMIC DNA]</scope>
</reference>
<evidence type="ECO:0000313" key="3">
    <source>
        <dbReference type="Proteomes" id="UP000327392"/>
    </source>
</evidence>
<dbReference type="GeneID" id="77931447"/>
<dbReference type="Proteomes" id="UP000327392">
    <property type="component" value="Segment"/>
</dbReference>
<evidence type="ECO:0000313" key="2">
    <source>
        <dbReference type="EMBL" id="QEQ93671.1"/>
    </source>
</evidence>
<name>A0A5J6D7E0_9CAUD</name>